<comment type="caution">
    <text evidence="1">The sequence shown here is derived from an EMBL/GenBank/DDBJ whole genome shotgun (WGS) entry which is preliminary data.</text>
</comment>
<protein>
    <submittedName>
        <fullName evidence="1">Uncharacterized protein</fullName>
    </submittedName>
</protein>
<keyword evidence="2" id="KW-1185">Reference proteome</keyword>
<dbReference type="InterPro" id="IPR020296">
    <property type="entry name" value="Spore_Cse60"/>
</dbReference>
<gene>
    <name evidence="1" type="ORF">J1TS3_37020</name>
</gene>
<accession>A0ABQ4KA21</accession>
<dbReference type="EMBL" id="BOQT01000018">
    <property type="protein sequence ID" value="GIN22568.1"/>
    <property type="molecule type" value="Genomic_DNA"/>
</dbReference>
<reference evidence="1 2" key="1">
    <citation type="submission" date="2021-03" db="EMBL/GenBank/DDBJ databases">
        <title>Antimicrobial resistance genes in bacteria isolated from Japanese honey, and their potential for conferring macrolide and lincosamide resistance in the American foulbrood pathogen Paenibacillus larvae.</title>
        <authorList>
            <person name="Okamoto M."/>
            <person name="Kumagai M."/>
            <person name="Kanamori H."/>
            <person name="Takamatsu D."/>
        </authorList>
    </citation>
    <scope>NUCLEOTIDE SEQUENCE [LARGE SCALE GENOMIC DNA]</scope>
    <source>
        <strain evidence="1 2">J1TS3</strain>
    </source>
</reference>
<dbReference type="Proteomes" id="UP000680279">
    <property type="component" value="Unassembled WGS sequence"/>
</dbReference>
<name>A0ABQ4KA21_9BACI</name>
<proteinExistence type="predicted"/>
<evidence type="ECO:0000313" key="2">
    <source>
        <dbReference type="Proteomes" id="UP000680279"/>
    </source>
</evidence>
<organism evidence="1 2">
    <name type="scientific">Siminovitchia fordii</name>
    <dbReference type="NCBI Taxonomy" id="254759"/>
    <lineage>
        <taxon>Bacteria</taxon>
        <taxon>Bacillati</taxon>
        <taxon>Bacillota</taxon>
        <taxon>Bacilli</taxon>
        <taxon>Bacillales</taxon>
        <taxon>Bacillaceae</taxon>
        <taxon>Siminovitchia</taxon>
    </lineage>
</organism>
<sequence length="76" mass="8756">MLIKTKQLSARYINFGKPNQKYISLDEVINEFLHSEKIDSERLIDIKYSPVGYFQPDNGDGELEGSALVIYKNTMQ</sequence>
<dbReference type="Pfam" id="PF10957">
    <property type="entry name" value="Spore_Cse60"/>
    <property type="match status" value="1"/>
</dbReference>
<evidence type="ECO:0000313" key="1">
    <source>
        <dbReference type="EMBL" id="GIN22568.1"/>
    </source>
</evidence>